<organism evidence="1 2">
    <name type="scientific">Dibothriocephalus latus</name>
    <name type="common">Fish tapeworm</name>
    <name type="synonym">Diphyllobothrium latum</name>
    <dbReference type="NCBI Taxonomy" id="60516"/>
    <lineage>
        <taxon>Eukaryota</taxon>
        <taxon>Metazoa</taxon>
        <taxon>Spiralia</taxon>
        <taxon>Lophotrochozoa</taxon>
        <taxon>Platyhelminthes</taxon>
        <taxon>Cestoda</taxon>
        <taxon>Eucestoda</taxon>
        <taxon>Diphyllobothriidea</taxon>
        <taxon>Diphyllobothriidae</taxon>
        <taxon>Dibothriocephalus</taxon>
    </lineage>
</organism>
<dbReference type="PANTHER" id="PTHR37984:SF5">
    <property type="entry name" value="PROTEIN NYNRIN-LIKE"/>
    <property type="match status" value="1"/>
</dbReference>
<dbReference type="AlphaFoldDB" id="A0A3P7RD21"/>
<protein>
    <recommendedName>
        <fullName evidence="3">Reverse transcriptase domain-containing protein</fullName>
    </recommendedName>
</protein>
<evidence type="ECO:0000313" key="2">
    <source>
        <dbReference type="Proteomes" id="UP000281553"/>
    </source>
</evidence>
<dbReference type="EMBL" id="UYRU01093698">
    <property type="protein sequence ID" value="VDN38689.1"/>
    <property type="molecule type" value="Genomic_DNA"/>
</dbReference>
<evidence type="ECO:0008006" key="3">
    <source>
        <dbReference type="Google" id="ProtNLM"/>
    </source>
</evidence>
<dbReference type="InterPro" id="IPR043502">
    <property type="entry name" value="DNA/RNA_pol_sf"/>
</dbReference>
<dbReference type="InterPro" id="IPR043128">
    <property type="entry name" value="Rev_trsase/Diguanyl_cyclase"/>
</dbReference>
<dbReference type="Gene3D" id="3.30.70.270">
    <property type="match status" value="1"/>
</dbReference>
<gene>
    <name evidence="1" type="ORF">DILT_LOCUS17670</name>
</gene>
<dbReference type="Proteomes" id="UP000281553">
    <property type="component" value="Unassembled WGS sequence"/>
</dbReference>
<name>A0A3P7RD21_DIBLA</name>
<sequence length="158" mass="17798">MIKARPIPCALAAEVNEGFDRLDRADIIEPTQYSEWAVPIIPVLQADGSVGISGDYKLATNAETKLNYYSLPRSEDRYESLSDGQRFTTLDLKNAYNQVILIKESRDATTINTYWGLVQYKKLPFGNYCWNCSDVEQRALEHAKVAPTSSSPRIPHDP</sequence>
<dbReference type="OrthoDB" id="10056300at2759"/>
<dbReference type="Gene3D" id="3.10.10.10">
    <property type="entry name" value="HIV Type 1 Reverse Transcriptase, subunit A, domain 1"/>
    <property type="match status" value="1"/>
</dbReference>
<proteinExistence type="predicted"/>
<keyword evidence="2" id="KW-1185">Reference proteome</keyword>
<reference evidence="1 2" key="1">
    <citation type="submission" date="2018-11" db="EMBL/GenBank/DDBJ databases">
        <authorList>
            <consortium name="Pathogen Informatics"/>
        </authorList>
    </citation>
    <scope>NUCLEOTIDE SEQUENCE [LARGE SCALE GENOMIC DNA]</scope>
</reference>
<evidence type="ECO:0000313" key="1">
    <source>
        <dbReference type="EMBL" id="VDN38689.1"/>
    </source>
</evidence>
<accession>A0A3P7RD21</accession>
<dbReference type="InterPro" id="IPR050951">
    <property type="entry name" value="Retrovirus_Pol_polyprotein"/>
</dbReference>
<dbReference type="SUPFAM" id="SSF56672">
    <property type="entry name" value="DNA/RNA polymerases"/>
    <property type="match status" value="1"/>
</dbReference>
<dbReference type="PANTHER" id="PTHR37984">
    <property type="entry name" value="PROTEIN CBG26694"/>
    <property type="match status" value="1"/>
</dbReference>